<accession>A0A1M5AAE8</accession>
<keyword evidence="4" id="KW-1185">Reference proteome</keyword>
<name>A0A1M5AAE8_9FIRM</name>
<dbReference type="PANTHER" id="PTHR35788:SF1">
    <property type="entry name" value="EXPORTED PROTEIN"/>
    <property type="match status" value="1"/>
</dbReference>
<evidence type="ECO:0000256" key="1">
    <source>
        <dbReference type="SAM" id="Phobius"/>
    </source>
</evidence>
<feature type="transmembrane region" description="Helical" evidence="1">
    <location>
        <begin position="6"/>
        <end position="33"/>
    </location>
</feature>
<protein>
    <submittedName>
        <fullName evidence="3">VanW like protein</fullName>
    </submittedName>
</protein>
<dbReference type="Pfam" id="PF12229">
    <property type="entry name" value="PG_binding_4"/>
    <property type="match status" value="1"/>
</dbReference>
<proteinExistence type="predicted"/>
<dbReference type="InterPro" id="IPR022029">
    <property type="entry name" value="YoaR-like_PG-bd"/>
</dbReference>
<keyword evidence="1" id="KW-0812">Transmembrane</keyword>
<dbReference type="PANTHER" id="PTHR35788">
    <property type="entry name" value="EXPORTED PROTEIN-RELATED"/>
    <property type="match status" value="1"/>
</dbReference>
<dbReference type="EMBL" id="FQUG01000011">
    <property type="protein sequence ID" value="SHF27281.1"/>
    <property type="molecule type" value="Genomic_DNA"/>
</dbReference>
<dbReference type="STRING" id="1123243.SAMN02745190_02255"/>
<keyword evidence="1" id="KW-1133">Transmembrane helix</keyword>
<dbReference type="InterPro" id="IPR007391">
    <property type="entry name" value="Vancomycin_resist_VanW"/>
</dbReference>
<dbReference type="Proteomes" id="UP000184404">
    <property type="component" value="Unassembled WGS sequence"/>
</dbReference>
<evidence type="ECO:0000313" key="3">
    <source>
        <dbReference type="EMBL" id="SHF27281.1"/>
    </source>
</evidence>
<dbReference type="Pfam" id="PF04294">
    <property type="entry name" value="VanW"/>
    <property type="match status" value="1"/>
</dbReference>
<gene>
    <name evidence="3" type="ORF">SAMN02745190_02255</name>
</gene>
<reference evidence="3 4" key="1">
    <citation type="submission" date="2016-11" db="EMBL/GenBank/DDBJ databases">
        <authorList>
            <person name="Jaros S."/>
            <person name="Januszkiewicz K."/>
            <person name="Wedrychowicz H."/>
        </authorList>
    </citation>
    <scope>NUCLEOTIDE SEQUENCE [LARGE SCALE GENOMIC DNA]</scope>
    <source>
        <strain evidence="3 4">DSM 10502</strain>
    </source>
</reference>
<sequence>MKPRNLIIIFTALCLLVALLLSISFFSLIFGFVSQDRIAFGLRFDDQPLTGLTKSEAQHMFEKKAEAVIPDVPVVLTDGAKLYPIKRAAIALNADTDAALEKAYSAGRIGSRLEQITDALDCAIRGRTITLKGIWDEEKLQHELKKITASIERQPIEGCVWLEPTGIHHRPPAAGLHVDTEALDEELAPKLTELCVPHTFQLPIETIPPKVPAEAFASIDAVLSEYSTFYNPSSNRGENIAIAASKLNQVIIQPGEEFSFNGTVGGRVVSAGYLDAPVIIDGKVEQDIGGGVCQVSSTLYNAVLLAGLTPTMRTSHFYPSDYVPAGLDATVADGQIDFCFRNDLPHSVYLLAGASGGTLTVTVLGSSQDARSYGLTTEITGPNPTVDVYRVTYENGAVIDSEYLHTDTYDIPQENNAH</sequence>
<dbReference type="AlphaFoldDB" id="A0A1M5AAE8"/>
<keyword evidence="1" id="KW-0472">Membrane</keyword>
<evidence type="ECO:0000313" key="4">
    <source>
        <dbReference type="Proteomes" id="UP000184404"/>
    </source>
</evidence>
<organism evidence="3 4">
    <name type="scientific">Schwartzia succinivorans DSM 10502</name>
    <dbReference type="NCBI Taxonomy" id="1123243"/>
    <lineage>
        <taxon>Bacteria</taxon>
        <taxon>Bacillati</taxon>
        <taxon>Bacillota</taxon>
        <taxon>Negativicutes</taxon>
        <taxon>Selenomonadales</taxon>
        <taxon>Selenomonadaceae</taxon>
        <taxon>Schwartzia</taxon>
    </lineage>
</organism>
<feature type="domain" description="YoaR-like putative peptidoglycan binding" evidence="2">
    <location>
        <begin position="85"/>
        <end position="192"/>
    </location>
</feature>
<dbReference type="InterPro" id="IPR052913">
    <property type="entry name" value="Glycopeptide_resist_protein"/>
</dbReference>
<evidence type="ECO:0000259" key="2">
    <source>
        <dbReference type="Pfam" id="PF12229"/>
    </source>
</evidence>